<evidence type="ECO:0000256" key="1">
    <source>
        <dbReference type="ARBA" id="ARBA00023015"/>
    </source>
</evidence>
<dbReference type="PANTHER" id="PTHR47506">
    <property type="entry name" value="TRANSCRIPTIONAL REGULATORY PROTEIN"/>
    <property type="match status" value="1"/>
</dbReference>
<dbReference type="SUPFAM" id="SSF46689">
    <property type="entry name" value="Homeodomain-like"/>
    <property type="match status" value="1"/>
</dbReference>
<dbReference type="GO" id="GO:0003677">
    <property type="term" value="F:DNA binding"/>
    <property type="evidence" value="ECO:0007669"/>
    <property type="project" value="UniProtKB-UniRule"/>
</dbReference>
<dbReference type="Gene3D" id="1.10.357.10">
    <property type="entry name" value="Tetracycline Repressor, domain 2"/>
    <property type="match status" value="1"/>
</dbReference>
<keyword evidence="1" id="KW-0805">Transcription regulation</keyword>
<dbReference type="InterPro" id="IPR001647">
    <property type="entry name" value="HTH_TetR"/>
</dbReference>
<keyword evidence="3" id="KW-0804">Transcription</keyword>
<dbReference type="RefSeq" id="WP_025706700.1">
    <property type="nucleotide sequence ID" value="NZ_CP009287.1"/>
</dbReference>
<dbReference type="STRING" id="189425.PGRAT_10445"/>
<feature type="domain" description="HTH tetR-type" evidence="5">
    <location>
        <begin position="1"/>
        <end position="60"/>
    </location>
</feature>
<evidence type="ECO:0000256" key="4">
    <source>
        <dbReference type="PROSITE-ProRule" id="PRU00335"/>
    </source>
</evidence>
<dbReference type="GO" id="GO:0003700">
    <property type="term" value="F:DNA-binding transcription factor activity"/>
    <property type="evidence" value="ECO:0007669"/>
    <property type="project" value="InterPro"/>
</dbReference>
<protein>
    <recommendedName>
        <fullName evidence="5">HTH tetR-type domain-containing protein</fullName>
    </recommendedName>
</protein>
<name>A0A089M936_9BACL</name>
<evidence type="ECO:0000313" key="7">
    <source>
        <dbReference type="Proteomes" id="UP000029500"/>
    </source>
</evidence>
<dbReference type="eggNOG" id="COG1309">
    <property type="taxonomic scope" value="Bacteria"/>
</dbReference>
<organism evidence="6 7">
    <name type="scientific">Paenibacillus graminis</name>
    <dbReference type="NCBI Taxonomy" id="189425"/>
    <lineage>
        <taxon>Bacteria</taxon>
        <taxon>Bacillati</taxon>
        <taxon>Bacillota</taxon>
        <taxon>Bacilli</taxon>
        <taxon>Bacillales</taxon>
        <taxon>Paenibacillaceae</taxon>
        <taxon>Paenibacillus</taxon>
    </lineage>
</organism>
<gene>
    <name evidence="6" type="ORF">PGRAT_10445</name>
</gene>
<dbReference type="PANTHER" id="PTHR47506:SF6">
    <property type="entry name" value="HTH-TYPE TRANSCRIPTIONAL REPRESSOR NEMR"/>
    <property type="match status" value="1"/>
</dbReference>
<dbReference type="PROSITE" id="PS50977">
    <property type="entry name" value="HTH_TETR_2"/>
    <property type="match status" value="1"/>
</dbReference>
<dbReference type="SUPFAM" id="SSF48498">
    <property type="entry name" value="Tetracyclin repressor-like, C-terminal domain"/>
    <property type="match status" value="1"/>
</dbReference>
<dbReference type="HOGENOM" id="CLU_069356_12_3_9"/>
<keyword evidence="2 4" id="KW-0238">DNA-binding</keyword>
<proteinExistence type="predicted"/>
<dbReference type="KEGG" id="pgm:PGRAT_10445"/>
<dbReference type="Gene3D" id="1.10.10.60">
    <property type="entry name" value="Homeodomain-like"/>
    <property type="match status" value="1"/>
</dbReference>
<sequence length="193" mass="22647">MTAGAILQAALFQFAEKGFEGASLAGIAQSVGIKKQSIATYFPKKEDLFIAAFQEMARHYIEFLDRLYREILGTSVEVRLREIVYRTYFYRVEYPVLTAFYKRSVQFPAPFFQEMLEQQISMLEQRSAAFYRAIFEEGMNSGEIRRQHTESLLSAYYCLQDGIAMQMFFYSQEEFGRRLKDIWEIFWAGIKQT</sequence>
<feature type="DNA-binding region" description="H-T-H motif" evidence="4">
    <location>
        <begin position="23"/>
        <end position="42"/>
    </location>
</feature>
<evidence type="ECO:0000259" key="5">
    <source>
        <dbReference type="PROSITE" id="PS50977"/>
    </source>
</evidence>
<dbReference type="EMBL" id="CP009287">
    <property type="protein sequence ID" value="AIQ67998.1"/>
    <property type="molecule type" value="Genomic_DNA"/>
</dbReference>
<dbReference type="InterPro" id="IPR009057">
    <property type="entry name" value="Homeodomain-like_sf"/>
</dbReference>
<evidence type="ECO:0000256" key="3">
    <source>
        <dbReference type="ARBA" id="ARBA00023163"/>
    </source>
</evidence>
<dbReference type="AlphaFoldDB" id="A0A089M936"/>
<dbReference type="Pfam" id="PF00440">
    <property type="entry name" value="TetR_N"/>
    <property type="match status" value="1"/>
</dbReference>
<evidence type="ECO:0000256" key="2">
    <source>
        <dbReference type="ARBA" id="ARBA00023125"/>
    </source>
</evidence>
<dbReference type="PRINTS" id="PR00455">
    <property type="entry name" value="HTHTETR"/>
</dbReference>
<keyword evidence="7" id="KW-1185">Reference proteome</keyword>
<dbReference type="InterPro" id="IPR036271">
    <property type="entry name" value="Tet_transcr_reg_TetR-rel_C_sf"/>
</dbReference>
<reference evidence="6 7" key="1">
    <citation type="submission" date="2014-08" db="EMBL/GenBank/DDBJ databases">
        <title>Comparative genomics of the Paenibacillus odorifer group.</title>
        <authorList>
            <person name="den Bakker H.C."/>
            <person name="Tsai Y.-C."/>
            <person name="Martin N."/>
            <person name="Korlach J."/>
            <person name="Wiedmann M."/>
        </authorList>
    </citation>
    <scope>NUCLEOTIDE SEQUENCE [LARGE SCALE GENOMIC DNA]</scope>
    <source>
        <strain evidence="6 7">DSM 15220</strain>
    </source>
</reference>
<accession>A0A089M936</accession>
<evidence type="ECO:0000313" key="6">
    <source>
        <dbReference type="EMBL" id="AIQ67998.1"/>
    </source>
</evidence>
<dbReference type="Proteomes" id="UP000029500">
    <property type="component" value="Chromosome"/>
</dbReference>
<dbReference type="InterPro" id="IPR013571">
    <property type="entry name" value="Tscrpt_reg_QacR_C"/>
</dbReference>
<dbReference type="Pfam" id="PF08360">
    <property type="entry name" value="TetR_C_5"/>
    <property type="match status" value="1"/>
</dbReference>
<dbReference type="GO" id="GO:0045892">
    <property type="term" value="P:negative regulation of DNA-templated transcription"/>
    <property type="evidence" value="ECO:0007669"/>
    <property type="project" value="InterPro"/>
</dbReference>